<dbReference type="EMBL" id="LNPX01000004">
    <property type="protein sequence ID" value="OEK58868.1"/>
    <property type="molecule type" value="Genomic_DNA"/>
</dbReference>
<evidence type="ECO:0000313" key="3">
    <source>
        <dbReference type="Proteomes" id="UP000095464"/>
    </source>
</evidence>
<feature type="transmembrane region" description="Helical" evidence="1">
    <location>
        <begin position="30"/>
        <end position="50"/>
    </location>
</feature>
<accession>A0AAP7IGB7</accession>
<keyword evidence="1" id="KW-0812">Transmembrane</keyword>
<name>A0AAP7IGB7_9STAP</name>
<dbReference type="AlphaFoldDB" id="A0AAP7IGB7"/>
<keyword evidence="1" id="KW-1133">Transmembrane helix</keyword>
<organism evidence="2 3">
    <name type="scientific">Staphylococcus equorum</name>
    <dbReference type="NCBI Taxonomy" id="246432"/>
    <lineage>
        <taxon>Bacteria</taxon>
        <taxon>Bacillati</taxon>
        <taxon>Bacillota</taxon>
        <taxon>Bacilli</taxon>
        <taxon>Bacillales</taxon>
        <taxon>Staphylococcaceae</taxon>
        <taxon>Staphylococcus</taxon>
    </lineage>
</organism>
<dbReference type="Proteomes" id="UP000095464">
    <property type="component" value="Unassembled WGS sequence"/>
</dbReference>
<proteinExistence type="predicted"/>
<reference evidence="3" key="1">
    <citation type="submission" date="2015-11" db="EMBL/GenBank/DDBJ databases">
        <title>Genomic diversity of Staphylococcus saprophyticus strains from urinary tract infections, animal surfaces, and fermented foods.</title>
        <authorList>
            <person name="Wolfe B.E."/>
        </authorList>
    </citation>
    <scope>NUCLEOTIDE SEQUENCE [LARGE SCALE GENOMIC DNA]</scope>
    <source>
        <strain evidence="3">738_7</strain>
    </source>
</reference>
<evidence type="ECO:0000313" key="2">
    <source>
        <dbReference type="EMBL" id="OEK58868.1"/>
    </source>
</evidence>
<keyword evidence="1" id="KW-0472">Membrane</keyword>
<gene>
    <name evidence="2" type="ORF">ASS94_00675</name>
</gene>
<protein>
    <submittedName>
        <fullName evidence="2">Uncharacterized protein</fullName>
    </submittedName>
</protein>
<comment type="caution">
    <text evidence="2">The sequence shown here is derived from an EMBL/GenBank/DDBJ whole genome shotgun (WGS) entry which is preliminary data.</text>
</comment>
<feature type="transmembrane region" description="Helical" evidence="1">
    <location>
        <begin position="62"/>
        <end position="82"/>
    </location>
</feature>
<dbReference type="RefSeq" id="WP_069854268.1">
    <property type="nucleotide sequence ID" value="NZ_LNPX01000004.1"/>
</dbReference>
<evidence type="ECO:0000256" key="1">
    <source>
        <dbReference type="SAM" id="Phobius"/>
    </source>
</evidence>
<sequence length="90" mass="10032">MIELLKEYIPKIKSGEFFRNNLDALMTSEGLNQVFLTAIVTGLIFMLSKVFGGDGKGLIGAIWYWFTGFICTGIAHVLFQILTGLPLKIF</sequence>